<keyword evidence="7" id="KW-1185">Reference proteome</keyword>
<evidence type="ECO:0000256" key="1">
    <source>
        <dbReference type="ARBA" id="ARBA00022490"/>
    </source>
</evidence>
<dbReference type="PROSITE" id="PS50177">
    <property type="entry name" value="NTF2_DOMAIN"/>
    <property type="match status" value="1"/>
</dbReference>
<dbReference type="InterPro" id="IPR002075">
    <property type="entry name" value="NTF2_dom"/>
</dbReference>
<reference evidence="6 7" key="1">
    <citation type="submission" date="2013-03" db="EMBL/GenBank/DDBJ databases">
        <title>The Genome Sequence of Phialophora europaea CBS 101466.</title>
        <authorList>
            <consortium name="The Broad Institute Genomics Platform"/>
            <person name="Cuomo C."/>
            <person name="de Hoog S."/>
            <person name="Gorbushina A."/>
            <person name="Walker B."/>
            <person name="Young S.K."/>
            <person name="Zeng Q."/>
            <person name="Gargeya S."/>
            <person name="Fitzgerald M."/>
            <person name="Haas B."/>
            <person name="Abouelleil A."/>
            <person name="Allen A.W."/>
            <person name="Alvarado L."/>
            <person name="Arachchi H.M."/>
            <person name="Berlin A.M."/>
            <person name="Chapman S.B."/>
            <person name="Gainer-Dewar J."/>
            <person name="Goldberg J."/>
            <person name="Griggs A."/>
            <person name="Gujja S."/>
            <person name="Hansen M."/>
            <person name="Howarth C."/>
            <person name="Imamovic A."/>
            <person name="Ireland A."/>
            <person name="Larimer J."/>
            <person name="McCowan C."/>
            <person name="Murphy C."/>
            <person name="Pearson M."/>
            <person name="Poon T.W."/>
            <person name="Priest M."/>
            <person name="Roberts A."/>
            <person name="Saif S."/>
            <person name="Shea T."/>
            <person name="Sisk P."/>
            <person name="Sykes S."/>
            <person name="Wortman J."/>
            <person name="Nusbaum C."/>
            <person name="Birren B."/>
        </authorList>
    </citation>
    <scope>NUCLEOTIDE SEQUENCE [LARGE SCALE GENOMIC DNA]</scope>
    <source>
        <strain evidence="6 7">CBS 101466</strain>
    </source>
</reference>
<dbReference type="GO" id="GO:0051028">
    <property type="term" value="P:mRNA transport"/>
    <property type="evidence" value="ECO:0007669"/>
    <property type="project" value="UniProtKB-UniRule"/>
</dbReference>
<keyword evidence="4" id="KW-0539">Nucleus</keyword>
<comment type="subcellular location">
    <subcellularLocation>
        <location evidence="4">Cytoplasm</location>
    </subcellularLocation>
    <subcellularLocation>
        <location evidence="4">Nucleus</location>
    </subcellularLocation>
</comment>
<dbReference type="Proteomes" id="UP000030752">
    <property type="component" value="Unassembled WGS sequence"/>
</dbReference>
<dbReference type="InterPro" id="IPR018222">
    <property type="entry name" value="Nuclear_transport_factor_2_euk"/>
</dbReference>
<dbReference type="STRING" id="1220924.W2S0L7"/>
<name>W2S0L7_CYPE1</name>
<dbReference type="InterPro" id="IPR045875">
    <property type="entry name" value="NTF2"/>
</dbReference>
<dbReference type="InterPro" id="IPR032710">
    <property type="entry name" value="NTF2-like_dom_sf"/>
</dbReference>
<evidence type="ECO:0000313" key="6">
    <source>
        <dbReference type="EMBL" id="ETN42222.1"/>
    </source>
</evidence>
<protein>
    <recommendedName>
        <fullName evidence="2 4">Nuclear transport factor 2</fullName>
        <shortName evidence="4">NTF-2</shortName>
    </recommendedName>
</protein>
<dbReference type="PANTHER" id="PTHR12612">
    <property type="entry name" value="NUCLEAR TRANSPORT FACTOR 2"/>
    <property type="match status" value="1"/>
</dbReference>
<organism evidence="6 7">
    <name type="scientific">Cyphellophora europaea (strain CBS 101466)</name>
    <name type="common">Phialophora europaea</name>
    <dbReference type="NCBI Taxonomy" id="1220924"/>
    <lineage>
        <taxon>Eukaryota</taxon>
        <taxon>Fungi</taxon>
        <taxon>Dikarya</taxon>
        <taxon>Ascomycota</taxon>
        <taxon>Pezizomycotina</taxon>
        <taxon>Eurotiomycetes</taxon>
        <taxon>Chaetothyriomycetidae</taxon>
        <taxon>Chaetothyriales</taxon>
        <taxon>Cyphellophoraceae</taxon>
        <taxon>Cyphellophora</taxon>
    </lineage>
</organism>
<dbReference type="GeneID" id="19971502"/>
<proteinExistence type="predicted"/>
<dbReference type="FunCoup" id="W2S0L7">
    <property type="interactions" value="1170"/>
</dbReference>
<feature type="domain" description="NTF2" evidence="5">
    <location>
        <begin position="9"/>
        <end position="122"/>
    </location>
</feature>
<accession>W2S0L7</accession>
<dbReference type="CDD" id="cd00780">
    <property type="entry name" value="NTF2"/>
    <property type="match status" value="1"/>
</dbReference>
<sequence>MAAPNPQDIANQFVDFYYNTFDNNRAGLAALYRDSSMLSFESSQFQGAQNISEKLQSLPFQRVVHKVDTKDVQPSSQQGGIIVLVTGALQFDDSPQPMSFAQTFQLLPEGGNWFVQNDIFKLIYPAS</sequence>
<dbReference type="FunFam" id="3.10.450.50:FF:000005">
    <property type="entry name" value="Nuclear transport factor 2"/>
    <property type="match status" value="1"/>
</dbReference>
<keyword evidence="1 4" id="KW-0963">Cytoplasm</keyword>
<keyword evidence="4" id="KW-0813">Transport</keyword>
<comment type="function">
    <text evidence="3">Facilitates protein transport into the nucleus. Could be part of a multicomponent system of cytosolic factors that assemble at the pore complex during nuclear import.</text>
</comment>
<dbReference type="GO" id="GO:0005737">
    <property type="term" value="C:cytoplasm"/>
    <property type="evidence" value="ECO:0007669"/>
    <property type="project" value="UniProtKB-SubCell"/>
</dbReference>
<evidence type="ECO:0000256" key="2">
    <source>
        <dbReference type="ARBA" id="ARBA00026247"/>
    </source>
</evidence>
<dbReference type="GO" id="GO:0006606">
    <property type="term" value="P:protein import into nucleus"/>
    <property type="evidence" value="ECO:0007669"/>
    <property type="project" value="UniProtKB-ARBA"/>
</dbReference>
<dbReference type="VEuPathDB" id="FungiDB:HMPREF1541_04163"/>
<dbReference type="Gene3D" id="3.10.450.50">
    <property type="match status" value="1"/>
</dbReference>
<dbReference type="InParanoid" id="W2S0L7"/>
<dbReference type="Pfam" id="PF02136">
    <property type="entry name" value="NTF2"/>
    <property type="match status" value="1"/>
</dbReference>
<dbReference type="EMBL" id="KB822719">
    <property type="protein sequence ID" value="ETN42222.1"/>
    <property type="molecule type" value="Genomic_DNA"/>
</dbReference>
<dbReference type="GO" id="GO:0005635">
    <property type="term" value="C:nuclear envelope"/>
    <property type="evidence" value="ECO:0007669"/>
    <property type="project" value="UniProtKB-ARBA"/>
</dbReference>
<dbReference type="SUPFAM" id="SSF54427">
    <property type="entry name" value="NTF2-like"/>
    <property type="match status" value="1"/>
</dbReference>
<evidence type="ECO:0000256" key="3">
    <source>
        <dbReference type="ARBA" id="ARBA00053082"/>
    </source>
</evidence>
<dbReference type="OrthoDB" id="6507044at2759"/>
<gene>
    <name evidence="6" type="ORF">HMPREF1541_04163</name>
</gene>
<dbReference type="AlphaFoldDB" id="W2S0L7"/>
<evidence type="ECO:0000256" key="4">
    <source>
        <dbReference type="RuleBase" id="RU369002"/>
    </source>
</evidence>
<dbReference type="eggNOG" id="KOG2104">
    <property type="taxonomic scope" value="Eukaryota"/>
</dbReference>
<evidence type="ECO:0000313" key="7">
    <source>
        <dbReference type="Proteomes" id="UP000030752"/>
    </source>
</evidence>
<dbReference type="RefSeq" id="XP_008716731.1">
    <property type="nucleotide sequence ID" value="XM_008718509.1"/>
</dbReference>
<dbReference type="HOGENOM" id="CLU_131642_0_0_1"/>
<keyword evidence="4" id="KW-0653">Protein transport</keyword>
<evidence type="ECO:0000259" key="5">
    <source>
        <dbReference type="PROSITE" id="PS50177"/>
    </source>
</evidence>
<comment type="function">
    <text evidence="4">Has a role in nuclear-cytoplasmic transport of proteins and mRNAs.</text>
</comment>